<reference evidence="1 2" key="1">
    <citation type="submission" date="2019-10" db="EMBL/GenBank/DDBJ databases">
        <title>Assembly and Annotation for the nematode Trichostrongylus colubriformis.</title>
        <authorList>
            <person name="Martin J."/>
        </authorList>
    </citation>
    <scope>NUCLEOTIDE SEQUENCE [LARGE SCALE GENOMIC DNA]</scope>
    <source>
        <strain evidence="1">G859</strain>
        <tissue evidence="1">Whole worm</tissue>
    </source>
</reference>
<comment type="caution">
    <text evidence="1">The sequence shown here is derived from an EMBL/GenBank/DDBJ whole genome shotgun (WGS) entry which is preliminary data.</text>
</comment>
<evidence type="ECO:0000313" key="2">
    <source>
        <dbReference type="Proteomes" id="UP001331761"/>
    </source>
</evidence>
<sequence>MAKMSASQHTVNHWITASLWCIGLEIPRLSCLQSHNAQPNKDLKTYSQDSKCNNGQGYWNTTNTSASSSALSILRKLGVLCTTACKWTSLSYSGR</sequence>
<evidence type="ECO:0000313" key="1">
    <source>
        <dbReference type="EMBL" id="KAK5985060.1"/>
    </source>
</evidence>
<dbReference type="AlphaFoldDB" id="A0AAN8G752"/>
<dbReference type="EMBL" id="WIXE01002162">
    <property type="protein sequence ID" value="KAK5985060.1"/>
    <property type="molecule type" value="Genomic_DNA"/>
</dbReference>
<name>A0AAN8G752_TRICO</name>
<keyword evidence="2" id="KW-1185">Reference proteome</keyword>
<accession>A0AAN8G752</accession>
<protein>
    <submittedName>
        <fullName evidence="1">Uncharacterized protein</fullName>
    </submittedName>
</protein>
<dbReference type="Proteomes" id="UP001331761">
    <property type="component" value="Unassembled WGS sequence"/>
</dbReference>
<gene>
    <name evidence="1" type="ORF">GCK32_010496</name>
</gene>
<proteinExistence type="predicted"/>
<organism evidence="1 2">
    <name type="scientific">Trichostrongylus colubriformis</name>
    <name type="common">Black scour worm</name>
    <dbReference type="NCBI Taxonomy" id="6319"/>
    <lineage>
        <taxon>Eukaryota</taxon>
        <taxon>Metazoa</taxon>
        <taxon>Ecdysozoa</taxon>
        <taxon>Nematoda</taxon>
        <taxon>Chromadorea</taxon>
        <taxon>Rhabditida</taxon>
        <taxon>Rhabditina</taxon>
        <taxon>Rhabditomorpha</taxon>
        <taxon>Strongyloidea</taxon>
        <taxon>Trichostrongylidae</taxon>
        <taxon>Trichostrongylus</taxon>
    </lineage>
</organism>